<dbReference type="InterPro" id="IPR050492">
    <property type="entry name" value="Bact_metal-bind_prot9"/>
</dbReference>
<reference evidence="6 7" key="1">
    <citation type="journal article" date="2012" name="Stand. Genomic Sci.">
        <title>Genome sequence of the halotolerant bacterium Corynebacterium halotolerans type strain YIM 70093(T) (= DSM 44683(T)).</title>
        <authorList>
            <person name="Ruckert C."/>
            <person name="Albersmeier A."/>
            <person name="Al-Dilaimi A."/>
            <person name="Niehaus K."/>
            <person name="Szczepanowski R."/>
            <person name="Kalinowski J."/>
        </authorList>
    </citation>
    <scope>NUCLEOTIDE SEQUENCE [LARGE SCALE GENOMIC DNA]</scope>
    <source>
        <strain evidence="6">YIM 70093</strain>
    </source>
</reference>
<dbReference type="AlphaFoldDB" id="M1NV89"/>
<dbReference type="GO" id="GO:0030001">
    <property type="term" value="P:metal ion transport"/>
    <property type="evidence" value="ECO:0007669"/>
    <property type="project" value="InterPro"/>
</dbReference>
<protein>
    <recommendedName>
        <fullName evidence="8">ABC transporter substrate-binding protein</fullName>
    </recommendedName>
</protein>
<evidence type="ECO:0000313" key="6">
    <source>
        <dbReference type="EMBL" id="AGF73407.1"/>
    </source>
</evidence>
<dbReference type="GO" id="GO:0030313">
    <property type="term" value="C:cell envelope"/>
    <property type="evidence" value="ECO:0007669"/>
    <property type="project" value="UniProtKB-SubCell"/>
</dbReference>
<keyword evidence="3" id="KW-0479">Metal-binding</keyword>
<evidence type="ECO:0000256" key="3">
    <source>
        <dbReference type="ARBA" id="ARBA00022723"/>
    </source>
</evidence>
<sequence>MTPFPAPAATTAKSAAASLFAGSLLFTAACSASGEAADTADGGEGSGEGPSIVTSTAIWGDVAAAVVDPGTVEITPIVQDQDADPHSFEPSAADMARVENADIIVVGGGGYDAWLYDAVGEDNDAELIHALPLSGGHDHGHDEHSHEGHDHGPAEANEHVWYDPAAVTDVAEQIAAAVNTLDPAAGADATELSGQLATVETALQELPAQRVAQTEPIADHLLAHTAMEEVTPDGYRATSLSHSEPSAADLAAFLELIADGGLDLLIHNPQTMTDLTDRLREEAQNAGVPVVEIRETPPEGENFLGYFSRVVEELAQATGAGSA</sequence>
<dbReference type="SUPFAM" id="SSF53807">
    <property type="entry name" value="Helical backbone' metal receptor"/>
    <property type="match status" value="1"/>
</dbReference>
<keyword evidence="2" id="KW-0813">Transport</keyword>
<evidence type="ECO:0000256" key="2">
    <source>
        <dbReference type="ARBA" id="ARBA00022448"/>
    </source>
</evidence>
<dbReference type="EMBL" id="CP003697">
    <property type="protein sequence ID" value="AGF73407.1"/>
    <property type="molecule type" value="Genomic_DNA"/>
</dbReference>
<accession>M1NV89</accession>
<organism evidence="6 7">
    <name type="scientific">Corynebacterium halotolerans YIM 70093 = DSM 44683</name>
    <dbReference type="NCBI Taxonomy" id="1121362"/>
    <lineage>
        <taxon>Bacteria</taxon>
        <taxon>Bacillati</taxon>
        <taxon>Actinomycetota</taxon>
        <taxon>Actinomycetes</taxon>
        <taxon>Mycobacteriales</taxon>
        <taxon>Corynebacteriaceae</taxon>
        <taxon>Corynebacterium</taxon>
    </lineage>
</organism>
<evidence type="ECO:0000256" key="5">
    <source>
        <dbReference type="SAM" id="SignalP"/>
    </source>
</evidence>
<dbReference type="OrthoDB" id="5296019at2"/>
<evidence type="ECO:0008006" key="8">
    <source>
        <dbReference type="Google" id="ProtNLM"/>
    </source>
</evidence>
<dbReference type="GO" id="GO:0046872">
    <property type="term" value="F:metal ion binding"/>
    <property type="evidence" value="ECO:0007669"/>
    <property type="project" value="UniProtKB-KW"/>
</dbReference>
<dbReference type="Gene3D" id="3.40.50.1980">
    <property type="entry name" value="Nitrogenase molybdenum iron protein domain"/>
    <property type="match status" value="1"/>
</dbReference>
<dbReference type="Pfam" id="PF01297">
    <property type="entry name" value="ZnuA"/>
    <property type="match status" value="1"/>
</dbReference>
<keyword evidence="7" id="KW-1185">Reference proteome</keyword>
<evidence type="ECO:0000256" key="4">
    <source>
        <dbReference type="ARBA" id="ARBA00022729"/>
    </source>
</evidence>
<proteinExistence type="predicted"/>
<keyword evidence="4 5" id="KW-0732">Signal</keyword>
<dbReference type="PANTHER" id="PTHR42953">
    <property type="entry name" value="HIGH-AFFINITY ZINC UPTAKE SYSTEM PROTEIN ZNUA-RELATED"/>
    <property type="match status" value="1"/>
</dbReference>
<dbReference type="HOGENOM" id="CLU_016838_0_0_11"/>
<feature type="chain" id="PRO_5038835067" description="ABC transporter substrate-binding protein" evidence="5">
    <location>
        <begin position="33"/>
        <end position="323"/>
    </location>
</feature>
<dbReference type="STRING" id="1121362.A605_12055"/>
<comment type="subcellular location">
    <subcellularLocation>
        <location evidence="1">Cell envelope</location>
    </subcellularLocation>
</comment>
<dbReference type="KEGG" id="chn:A605_12055"/>
<dbReference type="PATRIC" id="fig|1121362.3.peg.2448"/>
<dbReference type="eggNOG" id="COG0803">
    <property type="taxonomic scope" value="Bacteria"/>
</dbReference>
<name>M1NV89_9CORY</name>
<evidence type="ECO:0000256" key="1">
    <source>
        <dbReference type="ARBA" id="ARBA00004196"/>
    </source>
</evidence>
<feature type="signal peptide" evidence="5">
    <location>
        <begin position="1"/>
        <end position="32"/>
    </location>
</feature>
<dbReference type="PANTHER" id="PTHR42953:SF1">
    <property type="entry name" value="METAL-BINDING PROTEIN HI_0362-RELATED"/>
    <property type="match status" value="1"/>
</dbReference>
<dbReference type="Proteomes" id="UP000011723">
    <property type="component" value="Chromosome"/>
</dbReference>
<dbReference type="RefSeq" id="WP_015401822.1">
    <property type="nucleotide sequence ID" value="NC_020302.1"/>
</dbReference>
<gene>
    <name evidence="6" type="ORF">A605_12055</name>
</gene>
<evidence type="ECO:0000313" key="7">
    <source>
        <dbReference type="Proteomes" id="UP000011723"/>
    </source>
</evidence>
<dbReference type="InterPro" id="IPR006127">
    <property type="entry name" value="ZnuA-like"/>
</dbReference>